<dbReference type="PANTHER" id="PTHR30572:SF18">
    <property type="entry name" value="ABC-TYPE MACROLIDE FAMILY EXPORT SYSTEM PERMEASE COMPONENT 2"/>
    <property type="match status" value="1"/>
</dbReference>
<reference evidence="10 12" key="1">
    <citation type="submission" date="2022-07" db="EMBL/GenBank/DDBJ databases">
        <authorList>
            <person name="Criscuolo A."/>
        </authorList>
    </citation>
    <scope>NUCLEOTIDE SEQUENCE</scope>
    <source>
        <strain evidence="12">CIP 111951</strain>
        <strain evidence="10">CIP111854</strain>
        <strain evidence="9">CIP111951</strain>
    </source>
</reference>
<dbReference type="PANTHER" id="PTHR30572">
    <property type="entry name" value="MEMBRANE COMPONENT OF TRANSPORTER-RELATED"/>
    <property type="match status" value="1"/>
</dbReference>
<keyword evidence="4 6" id="KW-1133">Transmembrane helix</keyword>
<feature type="transmembrane region" description="Helical" evidence="6">
    <location>
        <begin position="311"/>
        <end position="336"/>
    </location>
</feature>
<feature type="domain" description="MacB-like periplasmic core" evidence="8">
    <location>
        <begin position="20"/>
        <end position="263"/>
    </location>
</feature>
<proteinExistence type="predicted"/>
<comment type="subcellular location">
    <subcellularLocation>
        <location evidence="1">Cell membrane</location>
        <topology evidence="1">Multi-pass membrane protein</topology>
    </subcellularLocation>
</comment>
<evidence type="ECO:0000313" key="11">
    <source>
        <dbReference type="Proteomes" id="UP001152467"/>
    </source>
</evidence>
<dbReference type="GO" id="GO:0005886">
    <property type="term" value="C:plasma membrane"/>
    <property type="evidence" value="ECO:0007669"/>
    <property type="project" value="UniProtKB-SubCell"/>
</dbReference>
<evidence type="ECO:0000256" key="1">
    <source>
        <dbReference type="ARBA" id="ARBA00004651"/>
    </source>
</evidence>
<feature type="transmembrane region" description="Helical" evidence="6">
    <location>
        <begin position="402"/>
        <end position="426"/>
    </location>
</feature>
<evidence type="ECO:0000256" key="4">
    <source>
        <dbReference type="ARBA" id="ARBA00022989"/>
    </source>
</evidence>
<keyword evidence="5 6" id="KW-0472">Membrane</keyword>
<sequence>MFLHYVDLSWRSFKRTPMVSALMVFAIAIGIGVTMTSLSIYHMMTKDPIPNKSERLHHVQLQTMDDGEGYWSKDDVPFQVTYQDAINLQNGNFPYLRSAMYKAGFSVHLNSAQFKPFVQEVRLSSKDIFQMFDLQFIYGGTWTQQQQDDIAPVVVISKSINERLFKGVNSVGQSFYLDDIYVQVVGVIEDWHTPVKYYDPNNGSFNDPENIFMPFTMGAAYEITTAGNTNGWKHEPDNTFKELLASENLWWQFWVQLENAQEKEEFGQYLMSYMQQQQTLGRFNREQLTYNLFNVMELMDYRGVVKHDNQIMVALSFMFLAVCIANILSILLAKFLRRAPEVGVRRALGASKRQVFYQHLVEVTLLGLLGGVLGIILAQLGLWGVRASHGAYDALASMDVTMLFAAPAIAMVACIIAGLYPAWIVCKTAPAIYLKSQ</sequence>
<keyword evidence="11" id="KW-1185">Reference proteome</keyword>
<organism evidence="10 11">
    <name type="scientific">Pseudoalteromonas holothuriae</name>
    <dbReference type="NCBI Taxonomy" id="2963714"/>
    <lineage>
        <taxon>Bacteria</taxon>
        <taxon>Pseudomonadati</taxon>
        <taxon>Pseudomonadota</taxon>
        <taxon>Gammaproteobacteria</taxon>
        <taxon>Alteromonadales</taxon>
        <taxon>Pseudoalteromonadaceae</taxon>
        <taxon>Pseudoalteromonas</taxon>
    </lineage>
</organism>
<accession>A0A9W4QU36</accession>
<dbReference type="InterPro" id="IPR025857">
    <property type="entry name" value="MacB_PCD"/>
</dbReference>
<evidence type="ECO:0000313" key="10">
    <source>
        <dbReference type="EMBL" id="CAH9052777.1"/>
    </source>
</evidence>
<keyword evidence="2" id="KW-1003">Cell membrane</keyword>
<gene>
    <name evidence="10" type="ORF">PSECIP111854_01040</name>
    <name evidence="9" type="ORF">PSECIP111951_00079</name>
</gene>
<dbReference type="EMBL" id="CAMAPD010000001">
    <property type="protein sequence ID" value="CAH9049927.1"/>
    <property type="molecule type" value="Genomic_DNA"/>
</dbReference>
<evidence type="ECO:0000259" key="7">
    <source>
        <dbReference type="Pfam" id="PF02687"/>
    </source>
</evidence>
<evidence type="ECO:0000256" key="5">
    <source>
        <dbReference type="ARBA" id="ARBA00023136"/>
    </source>
</evidence>
<dbReference type="Proteomes" id="UP001152467">
    <property type="component" value="Unassembled WGS sequence"/>
</dbReference>
<feature type="transmembrane region" description="Helical" evidence="6">
    <location>
        <begin position="356"/>
        <end position="382"/>
    </location>
</feature>
<dbReference type="InterPro" id="IPR003838">
    <property type="entry name" value="ABC3_permease_C"/>
</dbReference>
<evidence type="ECO:0000256" key="2">
    <source>
        <dbReference type="ARBA" id="ARBA00022475"/>
    </source>
</evidence>
<dbReference type="EMBL" id="CAMAPC010000003">
    <property type="protein sequence ID" value="CAH9052777.1"/>
    <property type="molecule type" value="Genomic_DNA"/>
</dbReference>
<protein>
    <recommendedName>
        <fullName evidence="13">ABC transporter ATP-binding protein</fullName>
    </recommendedName>
</protein>
<dbReference type="Proteomes" id="UP001152485">
    <property type="component" value="Unassembled WGS sequence"/>
</dbReference>
<dbReference type="RefSeq" id="WP_261591287.1">
    <property type="nucleotide sequence ID" value="NZ_CAMAPC010000003.1"/>
</dbReference>
<dbReference type="InterPro" id="IPR050250">
    <property type="entry name" value="Macrolide_Exporter_MacB"/>
</dbReference>
<keyword evidence="3 6" id="KW-0812">Transmembrane</keyword>
<evidence type="ECO:0000256" key="3">
    <source>
        <dbReference type="ARBA" id="ARBA00022692"/>
    </source>
</evidence>
<evidence type="ECO:0008006" key="13">
    <source>
        <dbReference type="Google" id="ProtNLM"/>
    </source>
</evidence>
<evidence type="ECO:0000256" key="6">
    <source>
        <dbReference type="SAM" id="Phobius"/>
    </source>
</evidence>
<evidence type="ECO:0000313" key="12">
    <source>
        <dbReference type="Proteomes" id="UP001152485"/>
    </source>
</evidence>
<evidence type="ECO:0000313" key="9">
    <source>
        <dbReference type="EMBL" id="CAH9049927.1"/>
    </source>
</evidence>
<dbReference type="Pfam" id="PF02687">
    <property type="entry name" value="FtsX"/>
    <property type="match status" value="1"/>
</dbReference>
<feature type="transmembrane region" description="Helical" evidence="6">
    <location>
        <begin position="21"/>
        <end position="44"/>
    </location>
</feature>
<name>A0A9W4QU36_9GAMM</name>
<evidence type="ECO:0000259" key="8">
    <source>
        <dbReference type="Pfam" id="PF12704"/>
    </source>
</evidence>
<comment type="caution">
    <text evidence="10">The sequence shown here is derived from an EMBL/GenBank/DDBJ whole genome shotgun (WGS) entry which is preliminary data.</text>
</comment>
<dbReference type="AlphaFoldDB" id="A0A9W4QU36"/>
<dbReference type="GO" id="GO:0022857">
    <property type="term" value="F:transmembrane transporter activity"/>
    <property type="evidence" value="ECO:0007669"/>
    <property type="project" value="TreeGrafter"/>
</dbReference>
<feature type="domain" description="ABC3 transporter permease C-terminal" evidence="7">
    <location>
        <begin position="314"/>
        <end position="430"/>
    </location>
</feature>
<dbReference type="Pfam" id="PF12704">
    <property type="entry name" value="MacB_PCD"/>
    <property type="match status" value="1"/>
</dbReference>